<sequence length="87" mass="9569">MPMMNGNSDTAKAPFPILLSEMGNLTREVKALIDKDDAESGVESAIMQRNTRLFKTHCCMRGLISSTKQPYVAMRCAALRLLGGYTT</sequence>
<reference evidence="1 2" key="1">
    <citation type="submission" date="2018-02" db="EMBL/GenBank/DDBJ databases">
        <title>The genomes of Aspergillus section Nigri reveals drivers in fungal speciation.</title>
        <authorList>
            <consortium name="DOE Joint Genome Institute"/>
            <person name="Vesth T.C."/>
            <person name="Nybo J."/>
            <person name="Theobald S."/>
            <person name="Brandl J."/>
            <person name="Frisvad J.C."/>
            <person name="Nielsen K.F."/>
            <person name="Lyhne E.K."/>
            <person name="Kogle M.E."/>
            <person name="Kuo A."/>
            <person name="Riley R."/>
            <person name="Clum A."/>
            <person name="Nolan M."/>
            <person name="Lipzen A."/>
            <person name="Salamov A."/>
            <person name="Henrissat B."/>
            <person name="Wiebenga A."/>
            <person name="De vries R.P."/>
            <person name="Grigoriev I.V."/>
            <person name="Mortensen U.H."/>
            <person name="Andersen M.R."/>
            <person name="Baker S.E."/>
        </authorList>
    </citation>
    <scope>NUCLEOTIDE SEQUENCE [LARGE SCALE GENOMIC DNA]</scope>
    <source>
        <strain evidence="1 2">CBS 112811</strain>
    </source>
</reference>
<dbReference type="EMBL" id="KZ825054">
    <property type="protein sequence ID" value="RAH62897.1"/>
    <property type="molecule type" value="Genomic_DNA"/>
</dbReference>
<name>A0A8G1RC17_9EURO</name>
<dbReference type="RefSeq" id="XP_025520819.1">
    <property type="nucleotide sequence ID" value="XM_025658967.1"/>
</dbReference>
<organism evidence="1 2">
    <name type="scientific">Aspergillus piperis CBS 112811</name>
    <dbReference type="NCBI Taxonomy" id="1448313"/>
    <lineage>
        <taxon>Eukaryota</taxon>
        <taxon>Fungi</taxon>
        <taxon>Dikarya</taxon>
        <taxon>Ascomycota</taxon>
        <taxon>Pezizomycotina</taxon>
        <taxon>Eurotiomycetes</taxon>
        <taxon>Eurotiomycetidae</taxon>
        <taxon>Eurotiales</taxon>
        <taxon>Aspergillaceae</taxon>
        <taxon>Aspergillus</taxon>
        <taxon>Aspergillus subgen. Circumdati</taxon>
    </lineage>
</organism>
<dbReference type="GeneID" id="37162369"/>
<protein>
    <submittedName>
        <fullName evidence="1">Uncharacterized protein</fullName>
    </submittedName>
</protein>
<evidence type="ECO:0000313" key="1">
    <source>
        <dbReference type="EMBL" id="RAH62897.1"/>
    </source>
</evidence>
<proteinExistence type="predicted"/>
<keyword evidence="2" id="KW-1185">Reference proteome</keyword>
<dbReference type="Proteomes" id="UP000249526">
    <property type="component" value="Unassembled WGS sequence"/>
</dbReference>
<gene>
    <name evidence="1" type="ORF">BO85DRAFT_444237</name>
</gene>
<accession>A0A8G1RC17</accession>
<evidence type="ECO:0000313" key="2">
    <source>
        <dbReference type="Proteomes" id="UP000249526"/>
    </source>
</evidence>
<dbReference type="AlphaFoldDB" id="A0A8G1RC17"/>